<evidence type="ECO:0000313" key="6">
    <source>
        <dbReference type="EMBL" id="CAF5047910.1"/>
    </source>
</evidence>
<sequence>MLTSTPTKEKKKHSSPNKQNRSNIAGTLKRNPKYELKKDELIQLLGRFEAELQAKDIALAALKSEKVKTLLSNARFGRLSCQTDPYAALLRDSEHVKEDVLNEQVPMKNAYETQLVQLEELIVQQRKQVHTLKFALDDAQHRFALLAQELENEKNEKARLKAFQNQLLINEEEKIQLRNE</sequence>
<evidence type="ECO:0000313" key="5">
    <source>
        <dbReference type="EMBL" id="CAF4225204.1"/>
    </source>
</evidence>
<evidence type="ECO:0000256" key="1">
    <source>
        <dbReference type="ARBA" id="ARBA00023054"/>
    </source>
</evidence>
<evidence type="ECO:0000256" key="3">
    <source>
        <dbReference type="SAM" id="MobiDB-lite"/>
    </source>
</evidence>
<comment type="caution">
    <text evidence="5">The sequence shown here is derived from an EMBL/GenBank/DDBJ whole genome shotgun (WGS) entry which is preliminary data.</text>
</comment>
<feature type="domain" description="Cortactin-binding protein-2 N-terminal" evidence="4">
    <location>
        <begin position="35"/>
        <end position="178"/>
    </location>
</feature>
<dbReference type="Proteomes" id="UP000681967">
    <property type="component" value="Unassembled WGS sequence"/>
</dbReference>
<dbReference type="PANTHER" id="PTHR23166:SF5">
    <property type="entry name" value="CTTNBP2 N-TERMINAL-LIKE PROTEIN"/>
    <property type="match status" value="1"/>
</dbReference>
<dbReference type="InterPro" id="IPR019131">
    <property type="entry name" value="Cortactin-binding_p2_N"/>
</dbReference>
<dbReference type="EMBL" id="CAJOBH010225409">
    <property type="protein sequence ID" value="CAF5047910.1"/>
    <property type="molecule type" value="Genomic_DNA"/>
</dbReference>
<dbReference type="Proteomes" id="UP000663866">
    <property type="component" value="Unassembled WGS sequence"/>
</dbReference>
<dbReference type="InterPro" id="IPR050719">
    <property type="entry name" value="Cortactin-Actin_Reg"/>
</dbReference>
<dbReference type="EMBL" id="CAJOBG010007738">
    <property type="protein sequence ID" value="CAF4225204.1"/>
    <property type="molecule type" value="Genomic_DNA"/>
</dbReference>
<feature type="non-terminal residue" evidence="5">
    <location>
        <position position="1"/>
    </location>
</feature>
<protein>
    <recommendedName>
        <fullName evidence="4">Cortactin-binding protein-2 N-terminal domain-containing protein</fullName>
    </recommendedName>
</protein>
<feature type="coiled-coil region" evidence="2">
    <location>
        <begin position="108"/>
        <end position="180"/>
    </location>
</feature>
<feature type="region of interest" description="Disordered" evidence="3">
    <location>
        <begin position="1"/>
        <end position="31"/>
    </location>
</feature>
<feature type="compositionally biased region" description="Polar residues" evidence="3">
    <location>
        <begin position="16"/>
        <end position="25"/>
    </location>
</feature>
<keyword evidence="1 2" id="KW-0175">Coiled coil</keyword>
<gene>
    <name evidence="6" type="ORF">BYL167_LOCUS57710</name>
    <name evidence="5" type="ORF">OVN521_LOCUS27664</name>
</gene>
<accession>A0A820CQ37</accession>
<dbReference type="Pfam" id="PF09727">
    <property type="entry name" value="CortBP2"/>
    <property type="match status" value="1"/>
</dbReference>
<name>A0A820CQ37_9BILA</name>
<dbReference type="AlphaFoldDB" id="A0A820CQ37"/>
<evidence type="ECO:0000259" key="4">
    <source>
        <dbReference type="Pfam" id="PF09727"/>
    </source>
</evidence>
<keyword evidence="7" id="KW-1185">Reference proteome</keyword>
<dbReference type="PANTHER" id="PTHR23166">
    <property type="entry name" value="FILAMIN/GPBP-INTERACTING PROTEIN"/>
    <property type="match status" value="1"/>
</dbReference>
<evidence type="ECO:0000313" key="7">
    <source>
        <dbReference type="Proteomes" id="UP000663866"/>
    </source>
</evidence>
<organism evidence="5 7">
    <name type="scientific">Rotaria magnacalcarata</name>
    <dbReference type="NCBI Taxonomy" id="392030"/>
    <lineage>
        <taxon>Eukaryota</taxon>
        <taxon>Metazoa</taxon>
        <taxon>Spiralia</taxon>
        <taxon>Gnathifera</taxon>
        <taxon>Rotifera</taxon>
        <taxon>Eurotatoria</taxon>
        <taxon>Bdelloidea</taxon>
        <taxon>Philodinida</taxon>
        <taxon>Philodinidae</taxon>
        <taxon>Rotaria</taxon>
    </lineage>
</organism>
<evidence type="ECO:0000256" key="2">
    <source>
        <dbReference type="SAM" id="Coils"/>
    </source>
</evidence>
<reference evidence="5" key="1">
    <citation type="submission" date="2021-02" db="EMBL/GenBank/DDBJ databases">
        <authorList>
            <person name="Nowell W R."/>
        </authorList>
    </citation>
    <scope>NUCLEOTIDE SEQUENCE</scope>
</reference>
<proteinExistence type="predicted"/>